<feature type="compositionally biased region" description="Basic and acidic residues" evidence="1">
    <location>
        <begin position="87"/>
        <end position="98"/>
    </location>
</feature>
<proteinExistence type="predicted"/>
<protein>
    <recommendedName>
        <fullName evidence="2">Retrotransposon gag domain-containing protein</fullName>
    </recommendedName>
</protein>
<reference evidence="3" key="1">
    <citation type="submission" date="2023-06" db="EMBL/GenBank/DDBJ databases">
        <title>Male Hemibagrus guttatus genome.</title>
        <authorList>
            <person name="Bian C."/>
        </authorList>
    </citation>
    <scope>NUCLEOTIDE SEQUENCE</scope>
    <source>
        <strain evidence="3">Male_cb2023</strain>
        <tissue evidence="3">Muscle</tissue>
    </source>
</reference>
<dbReference type="Gene3D" id="2.40.70.10">
    <property type="entry name" value="Acid Proteases"/>
    <property type="match status" value="1"/>
</dbReference>
<dbReference type="PANTHER" id="PTHR15503">
    <property type="entry name" value="LDOC1 RELATED"/>
    <property type="match status" value="1"/>
</dbReference>
<dbReference type="PANTHER" id="PTHR15503:SF22">
    <property type="entry name" value="TRANSPOSON TY3-I GAG POLYPROTEIN"/>
    <property type="match status" value="1"/>
</dbReference>
<feature type="region of interest" description="Disordered" evidence="1">
    <location>
        <begin position="75"/>
        <end position="101"/>
    </location>
</feature>
<dbReference type="SUPFAM" id="SSF50630">
    <property type="entry name" value="Acid proteases"/>
    <property type="match status" value="1"/>
</dbReference>
<dbReference type="CDD" id="cd00303">
    <property type="entry name" value="retropepsin_like"/>
    <property type="match status" value="1"/>
</dbReference>
<keyword evidence="4" id="KW-1185">Reference proteome</keyword>
<dbReference type="SUPFAM" id="SSF56672">
    <property type="entry name" value="DNA/RNA polymerases"/>
    <property type="match status" value="1"/>
</dbReference>
<organism evidence="3 4">
    <name type="scientific">Hemibagrus guttatus</name>
    <dbReference type="NCBI Taxonomy" id="175788"/>
    <lineage>
        <taxon>Eukaryota</taxon>
        <taxon>Metazoa</taxon>
        <taxon>Chordata</taxon>
        <taxon>Craniata</taxon>
        <taxon>Vertebrata</taxon>
        <taxon>Euteleostomi</taxon>
        <taxon>Actinopterygii</taxon>
        <taxon>Neopterygii</taxon>
        <taxon>Teleostei</taxon>
        <taxon>Ostariophysi</taxon>
        <taxon>Siluriformes</taxon>
        <taxon>Bagridae</taxon>
        <taxon>Hemibagrus</taxon>
    </lineage>
</organism>
<evidence type="ECO:0000313" key="3">
    <source>
        <dbReference type="EMBL" id="KAK3548763.1"/>
    </source>
</evidence>
<dbReference type="EMBL" id="JAUCMX010000004">
    <property type="protein sequence ID" value="KAK3548763.1"/>
    <property type="molecule type" value="Genomic_DNA"/>
</dbReference>
<name>A0AAE0VCX7_9TELE</name>
<evidence type="ECO:0000256" key="1">
    <source>
        <dbReference type="SAM" id="MobiDB-lite"/>
    </source>
</evidence>
<dbReference type="InterPro" id="IPR005162">
    <property type="entry name" value="Retrotrans_gag_dom"/>
</dbReference>
<dbReference type="Proteomes" id="UP001274896">
    <property type="component" value="Unassembled WGS sequence"/>
</dbReference>
<dbReference type="Pfam" id="PF03732">
    <property type="entry name" value="Retrotrans_gag"/>
    <property type="match status" value="1"/>
</dbReference>
<dbReference type="Gene3D" id="3.10.10.10">
    <property type="entry name" value="HIV Type 1 Reverse Transcriptase, subunit A, domain 1"/>
    <property type="match status" value="1"/>
</dbReference>
<gene>
    <name evidence="3" type="ORF">QTP70_020325</name>
</gene>
<evidence type="ECO:0000259" key="2">
    <source>
        <dbReference type="Pfam" id="PF03732"/>
    </source>
</evidence>
<feature type="domain" description="Retrotransposon gag" evidence="2">
    <location>
        <begin position="2"/>
        <end position="41"/>
    </location>
</feature>
<dbReference type="AlphaFoldDB" id="A0AAE0VCX7"/>
<dbReference type="InterPro" id="IPR032567">
    <property type="entry name" value="RTL1-rel"/>
</dbReference>
<sequence>MELRQGSETAADYAIRFRTLAAQSGWNDAALWAVFRAGLNPCLQAELACHMEATSLTQFVATTIRLDNLRCQHRTGTQASASAHPRVRTDYPEHREEATEPMQLGRSRLAAQGHRPRVLIDSGAAMNLIDRALVEELGIPTFPCIPSLRITAIDSQPIGEGYLKHQTELLDFWVGLFHHEQLGFYVTSSPANPVILGFPWLRRHDPQISWCSGELVHWSPTCLKGCLRDPVPRPCRTSCVDEVTPAAHGHLPHQYMDFMEVFSGERVARLPSHQVWDCAIDLLPNTSLPKGRIYPLSLPESKAMEEYIKTALAVGHIRPSTSPAAAGLFFVGKRDGGLRPCID</sequence>
<accession>A0AAE0VCX7</accession>
<comment type="caution">
    <text evidence="3">The sequence shown here is derived from an EMBL/GenBank/DDBJ whole genome shotgun (WGS) entry which is preliminary data.</text>
</comment>
<dbReference type="InterPro" id="IPR043502">
    <property type="entry name" value="DNA/RNA_pol_sf"/>
</dbReference>
<evidence type="ECO:0000313" key="4">
    <source>
        <dbReference type="Proteomes" id="UP001274896"/>
    </source>
</evidence>
<dbReference type="InterPro" id="IPR021109">
    <property type="entry name" value="Peptidase_aspartic_dom_sf"/>
</dbReference>